<gene>
    <name evidence="1" type="ORF">CEXT_24261</name>
</gene>
<evidence type="ECO:0000313" key="2">
    <source>
        <dbReference type="Proteomes" id="UP001054945"/>
    </source>
</evidence>
<reference evidence="1 2" key="1">
    <citation type="submission" date="2021-06" db="EMBL/GenBank/DDBJ databases">
        <title>Caerostris extrusa draft genome.</title>
        <authorList>
            <person name="Kono N."/>
            <person name="Arakawa K."/>
        </authorList>
    </citation>
    <scope>NUCLEOTIDE SEQUENCE [LARGE SCALE GENOMIC DNA]</scope>
</reference>
<dbReference type="Proteomes" id="UP001054945">
    <property type="component" value="Unassembled WGS sequence"/>
</dbReference>
<evidence type="ECO:0000313" key="1">
    <source>
        <dbReference type="EMBL" id="GIX98720.1"/>
    </source>
</evidence>
<dbReference type="AlphaFoldDB" id="A0AAV4PS14"/>
<dbReference type="EMBL" id="BPLR01004956">
    <property type="protein sequence ID" value="GIX98720.1"/>
    <property type="molecule type" value="Genomic_DNA"/>
</dbReference>
<accession>A0AAV4PS14</accession>
<proteinExistence type="predicted"/>
<sequence length="75" mass="8187">MIKKFEKTGSFAVKSGRGRKSVAFTSVEDVATALQKEPSNGVQIARSLDMPVKRFTQYPALLSIQNNPWSGVSPC</sequence>
<name>A0AAV4PS14_CAEEX</name>
<comment type="caution">
    <text evidence="1">The sequence shown here is derived from an EMBL/GenBank/DDBJ whole genome shotgun (WGS) entry which is preliminary data.</text>
</comment>
<protein>
    <submittedName>
        <fullName evidence="1">Uncharacterized protein</fullName>
    </submittedName>
</protein>
<keyword evidence="2" id="KW-1185">Reference proteome</keyword>
<organism evidence="1 2">
    <name type="scientific">Caerostris extrusa</name>
    <name type="common">Bark spider</name>
    <name type="synonym">Caerostris bankana</name>
    <dbReference type="NCBI Taxonomy" id="172846"/>
    <lineage>
        <taxon>Eukaryota</taxon>
        <taxon>Metazoa</taxon>
        <taxon>Ecdysozoa</taxon>
        <taxon>Arthropoda</taxon>
        <taxon>Chelicerata</taxon>
        <taxon>Arachnida</taxon>
        <taxon>Araneae</taxon>
        <taxon>Araneomorphae</taxon>
        <taxon>Entelegynae</taxon>
        <taxon>Araneoidea</taxon>
        <taxon>Araneidae</taxon>
        <taxon>Caerostris</taxon>
    </lineage>
</organism>